<dbReference type="EMBL" id="LT629971">
    <property type="protein sequence ID" value="SEH53024.1"/>
    <property type="molecule type" value="Genomic_DNA"/>
</dbReference>
<evidence type="ECO:0000313" key="2">
    <source>
        <dbReference type="Proteomes" id="UP000182915"/>
    </source>
</evidence>
<dbReference type="RefSeq" id="WP_083406267.1">
    <property type="nucleotide sequence ID" value="NZ_LT629971.1"/>
</dbReference>
<gene>
    <name evidence="1" type="ORF">SAMN04489835_1034</name>
</gene>
<keyword evidence="2" id="KW-1185">Reference proteome</keyword>
<organism evidence="1 2">
    <name type="scientific">Mycolicibacterium rutilum</name>
    <name type="common">Mycobacterium rutilum</name>
    <dbReference type="NCBI Taxonomy" id="370526"/>
    <lineage>
        <taxon>Bacteria</taxon>
        <taxon>Bacillati</taxon>
        <taxon>Actinomycetota</taxon>
        <taxon>Actinomycetes</taxon>
        <taxon>Mycobacteriales</taxon>
        <taxon>Mycobacteriaceae</taxon>
        <taxon>Mycolicibacterium</taxon>
    </lineage>
</organism>
<dbReference type="PANTHER" id="PTHR43293:SF2">
    <property type="entry name" value="MALONATE DECARBOXYLASE ALPHA SUBUNIT"/>
    <property type="match status" value="1"/>
</dbReference>
<dbReference type="Proteomes" id="UP000182915">
    <property type="component" value="Chromosome I"/>
</dbReference>
<dbReference type="GO" id="GO:0016740">
    <property type="term" value="F:transferase activity"/>
    <property type="evidence" value="ECO:0007669"/>
    <property type="project" value="InterPro"/>
</dbReference>
<protein>
    <submittedName>
        <fullName evidence="1">Malonate decarboxylase alpha subunit</fullName>
    </submittedName>
</protein>
<sequence length="543" mass="58856">MRRWDTRRAAKAERIAAAQPYATGKVVDQQRLIDLLHNVIRPGDRVALEGDNQKQADFLSRTLVDCDPARLHDLHMLISSVSRTEHLDLFERGIATILDLAYAGPQSVRIAQLVEDGVVRIGAIHTYVELYARMFTDLAPDVALLCAELADADGNLYTGANTEDTPTIAEAVAFHDGVVIVQANEIVPTDQLPRVDIPGSWVDLVVTADRPFALEPLFTRDPRHIGDVEILKAMIALRGVYERHQVVSLNHGVGFDTAAIELILPTYGEQLGLKGRVARHWVLNPHPTLIPAIESGWVESIHSFGGEPGMERYTAARPDVFYTGADGSLRSNRVLAQLVGQYAVDMFIGSSLQIDGNANSSTVTDGRLSGFGGAPNMGHDPHGRRHASVTWLDLAHGEGADRRGRKLVVQIAQTFRAGGVPTFVETLDAVAAGEQAQMPLAPVMIYGDDVSHVVTEEGVAYLYKAHSLADRRAALAAVAGVTPVGRGARDVEKLRSDGLVAFPEDLGVPTRLATRSLLAARSIADLVAWSGGLYDPPAQFRDW</sequence>
<proteinExistence type="predicted"/>
<accession>A0A1H6IVG1</accession>
<reference evidence="2" key="1">
    <citation type="submission" date="2016-10" db="EMBL/GenBank/DDBJ databases">
        <authorList>
            <person name="Varghese N."/>
            <person name="Submissions S."/>
        </authorList>
    </citation>
    <scope>NUCLEOTIDE SEQUENCE [LARGE SCALE GENOMIC DNA]</scope>
    <source>
        <strain evidence="2">DSM 45405</strain>
    </source>
</reference>
<dbReference type="PANTHER" id="PTHR43293">
    <property type="entry name" value="ACETATE COA-TRANSFERASE YDIF"/>
    <property type="match status" value="1"/>
</dbReference>
<dbReference type="SUPFAM" id="SSF100950">
    <property type="entry name" value="NagB/RpiA/CoA transferase-like"/>
    <property type="match status" value="2"/>
</dbReference>
<dbReference type="Pfam" id="PF16957">
    <property type="entry name" value="Mal_decarbox_Al"/>
    <property type="match status" value="1"/>
</dbReference>
<dbReference type="InterPro" id="IPR005777">
    <property type="entry name" value="MadA"/>
</dbReference>
<dbReference type="NCBIfam" id="TIGR01110">
    <property type="entry name" value="mdcA"/>
    <property type="match status" value="1"/>
</dbReference>
<name>A0A1H6IVG1_MYCRU</name>
<dbReference type="InterPro" id="IPR037171">
    <property type="entry name" value="NagB/RpiA_transferase-like"/>
</dbReference>
<evidence type="ECO:0000313" key="1">
    <source>
        <dbReference type="EMBL" id="SEH53024.1"/>
    </source>
</evidence>
<dbReference type="AlphaFoldDB" id="A0A1H6IVG1"/>
<dbReference type="Gene3D" id="3.40.1080.10">
    <property type="entry name" value="Glutaconate Coenzyme A-transferase"/>
    <property type="match status" value="1"/>
</dbReference>
<dbReference type="OrthoDB" id="5481335at2"/>
<dbReference type="STRING" id="370526.SAMN04489835_1034"/>